<dbReference type="InterPro" id="IPR006462">
    <property type="entry name" value="MS5"/>
</dbReference>
<dbReference type="PANTHER" id="PTHR31260">
    <property type="entry name" value="CYSTATIN/MONELLIN SUPERFAMILY PROTEIN"/>
    <property type="match status" value="1"/>
</dbReference>
<protein>
    <submittedName>
        <fullName evidence="1">Uncharacterized protein</fullName>
    </submittedName>
</protein>
<gene>
    <name evidence="1" type="ORF">HID58_047552</name>
</gene>
<proteinExistence type="predicted"/>
<dbReference type="Pfam" id="PF04776">
    <property type="entry name" value="protein_MS5"/>
    <property type="match status" value="2"/>
</dbReference>
<reference evidence="1 2" key="1">
    <citation type="submission" date="2021-05" db="EMBL/GenBank/DDBJ databases">
        <title>Genome Assembly of Synthetic Allotetraploid Brassica napus Reveals Homoeologous Exchanges between Subgenomes.</title>
        <authorList>
            <person name="Davis J.T."/>
        </authorList>
    </citation>
    <scope>NUCLEOTIDE SEQUENCE [LARGE SCALE GENOMIC DNA]</scope>
    <source>
        <strain evidence="2">cv. Da-Ae</strain>
        <tissue evidence="1">Seedling</tissue>
    </source>
</reference>
<accession>A0ABQ8AZL0</accession>
<evidence type="ECO:0000313" key="1">
    <source>
        <dbReference type="EMBL" id="KAH0897984.1"/>
    </source>
</evidence>
<dbReference type="Proteomes" id="UP000824890">
    <property type="component" value="Unassembled WGS sequence"/>
</dbReference>
<keyword evidence="2" id="KW-1185">Reference proteome</keyword>
<comment type="caution">
    <text evidence="1">The sequence shown here is derived from an EMBL/GenBank/DDBJ whole genome shotgun (WGS) entry which is preliminary data.</text>
</comment>
<organism evidence="1 2">
    <name type="scientific">Brassica napus</name>
    <name type="common">Rape</name>
    <dbReference type="NCBI Taxonomy" id="3708"/>
    <lineage>
        <taxon>Eukaryota</taxon>
        <taxon>Viridiplantae</taxon>
        <taxon>Streptophyta</taxon>
        <taxon>Embryophyta</taxon>
        <taxon>Tracheophyta</taxon>
        <taxon>Spermatophyta</taxon>
        <taxon>Magnoliopsida</taxon>
        <taxon>eudicotyledons</taxon>
        <taxon>Gunneridae</taxon>
        <taxon>Pentapetalae</taxon>
        <taxon>rosids</taxon>
        <taxon>malvids</taxon>
        <taxon>Brassicales</taxon>
        <taxon>Brassicaceae</taxon>
        <taxon>Brassiceae</taxon>
        <taxon>Brassica</taxon>
    </lineage>
</organism>
<dbReference type="PANTHER" id="PTHR31260:SF48">
    <property type="entry name" value="BNAC02G24000D PROTEIN"/>
    <property type="match status" value="1"/>
</dbReference>
<sequence>MSREKKIRVFLSFPASSLWVRMSDAVLKKGDSNTLSDKELDAAVLPPDQPLNELTSPSYADSNTLSVKDPLTDWGPPPHGRSTWSPVAIKLPSTSILLPEPKPGKRSLYMQSPTPPNLVYRRTYYHTYTPSPTYSPTAPGGYSYSQSQDAMHAKPLLFAKIALHCYNLEKGTHFERLGLPRDYDQTLEARDPARNYTCRFETSVRLATENKDCFHVVTTRCRPLPPPPPPDGFQCGFDTLSVDELFKGNMPDWLPDDYATSTQLLLQYYEMKESEVEQAKEWLHLYAELALYTKKQTDPFMFERSKPLELGKVVVQTRGVVDSLKEVELLDNAVFFITFKTSCGGVSSGGQGMGFQSIYPLKPSASCDNWKGELILFLGEFGGGGSERMSDEVMKEEGSDTLSVKELDVVLPRYQPFNGYTSPFDFILPPYKQFHGSVCKPPPPQELIPIKEAEAELENLHLPSSEKEDFDAVLPLDLMISPSLNANLPLDLMVSPSMNPNSTPDYDFSNYPQFSAPCQVTYTPTPPGGHLVLSYNRRNDALYAEPLLCAKIGLHCYNLENGTNFERLGVPEVAKHTGMLTLDACDPARDCLCKFETKVWYPTENKDCFHVITSRCRTLPPPPPEEEEKEESGFDTLSVDELFKGNMPDWLPGDSKLLYYEMKESEVEQAKEWLLLYAELAWYTKKQMDPFMFEYGKPLELRKITVQTKEVVDSMKNVKLDNAVFYISFRTRCGVVCKGVIRRTRDGRPEHLSLEANSF</sequence>
<dbReference type="EMBL" id="JAGKQM010000012">
    <property type="protein sequence ID" value="KAH0897984.1"/>
    <property type="molecule type" value="Genomic_DNA"/>
</dbReference>
<evidence type="ECO:0000313" key="2">
    <source>
        <dbReference type="Proteomes" id="UP000824890"/>
    </source>
</evidence>
<name>A0ABQ8AZL0_BRANA</name>